<comment type="catalytic activity">
    <reaction evidence="1">
        <text>Hydrolysis of Pro-|-Xaa &gt;&gt; Ala-|-Xaa in oligopeptides.</text>
        <dbReference type="EC" id="3.4.21.26"/>
    </reaction>
</comment>
<organism evidence="10 11">
    <name type="scientific">Purpureocillium lilacinum</name>
    <name type="common">Paecilomyces lilacinus</name>
    <dbReference type="NCBI Taxonomy" id="33203"/>
    <lineage>
        <taxon>Eukaryota</taxon>
        <taxon>Fungi</taxon>
        <taxon>Dikarya</taxon>
        <taxon>Ascomycota</taxon>
        <taxon>Pezizomycotina</taxon>
        <taxon>Sordariomycetes</taxon>
        <taxon>Hypocreomycetidae</taxon>
        <taxon>Hypocreales</taxon>
        <taxon>Ophiocordycipitaceae</taxon>
        <taxon>Purpureocillium</taxon>
    </lineage>
</organism>
<dbReference type="InterPro" id="IPR023302">
    <property type="entry name" value="Pept_S9A_N"/>
</dbReference>
<sequence length="934" mass="101731">MGRTYLPPHIATWATSSTAPNNDLSHWVVAADPSPRCGLLRIPGLRKVKAGHFRWMALAELRGVPAADSDPGSPGGETSIAFEDANFNAWVGEETLSTAASQVPTAFNALTQTSAARDTLTEVAAIRGTRATWKYFTSPGQTLPRCRQLGSTKGAIPRISKRLALANGVFCRPVSPSLTAYPQLSSKLQYHSFGGVKQPGRRPWGGSTGESGSPTPPANPMRPADIGYGMHQEKCNYTYDGSIPPIKPDSSYTWLEPQEAPECLEWANKESILTASKLDPLPHTQYVQKRLRELISVTIRCPEHWIAGKLFRLRKDKLNQQGVLEIADNGPGGAQGDWDPVVDIDELGRQEDRNFEFSPLGFEGRVLGLDASRILLLLSNGGSDLVELREFDVRQRRLVPGGFRTGLGRITVAWMDQDHILINHALNGGPTTEAGWPAASYIWRRGTDLQDATLVYTAPANDAICLVGALGPSNYGRALVMRALDYSTMAEVVISLDGTVEEVDLPSKRPLVIAPKVVAGNIVTQLKEPTIFQSQPLPAGSLVAYNISPDVPEPHKQSVVYVPEPDEFTPFIALDGFETSQGRVHLTSSKNGVERRLSLEYHEKAWRLVQNVPCSVGGHFGIVSGDCLSDDVIVTRSGLLQPTAVQLARPDGTMQEIFSQKPLVDAERFDTERLTVSSKDGTLIDYVVLSSKFSKGKASPRPLLITGYGAFGITISTSYFSQVFGGIALVPWLESGGSLAIAFIRGGGDRGEAWHEAARQEKRQKSYDDFIAVAEKLVEDGMTTPKKLGVFGTSNGGLLAAVMGTQRPDLFGAVVSDVPLTDMLRFPLMGMGAAWKHEYGDPEDPKMARILRSYSPFHNIHEGVKYPAFLVTISTKDDRVGAGHARKLVARLKDVGSEHAFLFEDSDGGHGVSDPYKRAALMSRRMGFFLNYLQ</sequence>
<gene>
    <name evidence="10" type="ORF">Purlil1_4517</name>
</gene>
<protein>
    <recommendedName>
        <fullName evidence="3">prolyl oligopeptidase</fullName>
        <ecNumber evidence="3">3.4.21.26</ecNumber>
    </recommendedName>
</protein>
<evidence type="ECO:0000259" key="8">
    <source>
        <dbReference type="Pfam" id="PF00326"/>
    </source>
</evidence>
<dbReference type="Gene3D" id="3.40.50.1820">
    <property type="entry name" value="alpha/beta hydrolase"/>
    <property type="match status" value="1"/>
</dbReference>
<keyword evidence="5" id="KW-0378">Hydrolase</keyword>
<keyword evidence="6" id="KW-0720">Serine protease</keyword>
<comment type="caution">
    <text evidence="10">The sequence shown here is derived from an EMBL/GenBank/DDBJ whole genome shotgun (WGS) entry which is preliminary data.</text>
</comment>
<evidence type="ECO:0000313" key="10">
    <source>
        <dbReference type="EMBL" id="KAK4090937.1"/>
    </source>
</evidence>
<evidence type="ECO:0000256" key="6">
    <source>
        <dbReference type="ARBA" id="ARBA00022825"/>
    </source>
</evidence>
<comment type="similarity">
    <text evidence="2">Belongs to the peptidase S9A family.</text>
</comment>
<name>A0ABR0C3P9_PURLI</name>
<dbReference type="Pfam" id="PF02897">
    <property type="entry name" value="Peptidase_S9_N"/>
    <property type="match status" value="1"/>
</dbReference>
<evidence type="ECO:0000313" key="11">
    <source>
        <dbReference type="Proteomes" id="UP001287286"/>
    </source>
</evidence>
<dbReference type="InterPro" id="IPR002470">
    <property type="entry name" value="Peptidase_S9A"/>
</dbReference>
<reference evidence="10 11" key="1">
    <citation type="journal article" date="2024" name="Microbiol. Resour. Announc.">
        <title>Genome annotations for the ascomycete fungi Trichoderma harzianum, Trichoderma aggressivum, and Purpureocillium lilacinum.</title>
        <authorList>
            <person name="Beijen E.P.W."/>
            <person name="Ohm R.A."/>
        </authorList>
    </citation>
    <scope>NUCLEOTIDE SEQUENCE [LARGE SCALE GENOMIC DNA]</scope>
    <source>
        <strain evidence="10 11">CBS 150709</strain>
    </source>
</reference>
<dbReference type="PANTHER" id="PTHR42881:SF2">
    <property type="entry name" value="PROLYL ENDOPEPTIDASE"/>
    <property type="match status" value="1"/>
</dbReference>
<dbReference type="Gene3D" id="2.130.10.120">
    <property type="entry name" value="Prolyl oligopeptidase, N-terminal domain"/>
    <property type="match status" value="1"/>
</dbReference>
<feature type="region of interest" description="Disordered" evidence="7">
    <location>
        <begin position="194"/>
        <end position="223"/>
    </location>
</feature>
<dbReference type="PANTHER" id="PTHR42881">
    <property type="entry name" value="PROLYL ENDOPEPTIDASE"/>
    <property type="match status" value="1"/>
</dbReference>
<evidence type="ECO:0000259" key="9">
    <source>
        <dbReference type="Pfam" id="PF02897"/>
    </source>
</evidence>
<dbReference type="EC" id="3.4.21.26" evidence="3"/>
<dbReference type="Proteomes" id="UP001287286">
    <property type="component" value="Unassembled WGS sequence"/>
</dbReference>
<dbReference type="SUPFAM" id="SSF50993">
    <property type="entry name" value="Peptidase/esterase 'gauge' domain"/>
    <property type="match status" value="1"/>
</dbReference>
<proteinExistence type="inferred from homology"/>
<evidence type="ECO:0000256" key="4">
    <source>
        <dbReference type="ARBA" id="ARBA00022670"/>
    </source>
</evidence>
<dbReference type="InterPro" id="IPR029058">
    <property type="entry name" value="AB_hydrolase_fold"/>
</dbReference>
<evidence type="ECO:0000256" key="3">
    <source>
        <dbReference type="ARBA" id="ARBA00011897"/>
    </source>
</evidence>
<dbReference type="InterPro" id="IPR001375">
    <property type="entry name" value="Peptidase_S9_cat"/>
</dbReference>
<dbReference type="PRINTS" id="PR00862">
    <property type="entry name" value="PROLIGOPTASE"/>
</dbReference>
<dbReference type="InterPro" id="IPR051167">
    <property type="entry name" value="Prolyl_oligopep/macrocyclase"/>
</dbReference>
<dbReference type="Pfam" id="PF00326">
    <property type="entry name" value="Peptidase_S9"/>
    <property type="match status" value="1"/>
</dbReference>
<accession>A0ABR0C3P9</accession>
<evidence type="ECO:0000256" key="2">
    <source>
        <dbReference type="ARBA" id="ARBA00005228"/>
    </source>
</evidence>
<dbReference type="SUPFAM" id="SSF53474">
    <property type="entry name" value="alpha/beta-Hydrolases"/>
    <property type="match status" value="1"/>
</dbReference>
<evidence type="ECO:0000256" key="5">
    <source>
        <dbReference type="ARBA" id="ARBA00022801"/>
    </source>
</evidence>
<feature type="domain" description="Peptidase S9 prolyl oligopeptidase catalytic" evidence="8">
    <location>
        <begin position="732"/>
        <end position="934"/>
    </location>
</feature>
<keyword evidence="4" id="KW-0645">Protease</keyword>
<feature type="domain" description="Peptidase S9A N-terminal" evidence="9">
    <location>
        <begin position="251"/>
        <end position="644"/>
    </location>
</feature>
<dbReference type="EMBL" id="JAWRVI010000013">
    <property type="protein sequence ID" value="KAK4090937.1"/>
    <property type="molecule type" value="Genomic_DNA"/>
</dbReference>
<evidence type="ECO:0000256" key="7">
    <source>
        <dbReference type="SAM" id="MobiDB-lite"/>
    </source>
</evidence>
<evidence type="ECO:0000256" key="1">
    <source>
        <dbReference type="ARBA" id="ARBA00001070"/>
    </source>
</evidence>
<keyword evidence="11" id="KW-1185">Reference proteome</keyword>